<dbReference type="InterPro" id="IPR001207">
    <property type="entry name" value="Transposase_mutator"/>
</dbReference>
<sequence length="103" mass="11726">MSWLKSRGPRGVRMAIGDKAASMVNSIAEVFPGAKYQRRTVRFYRNALAKTPKRPRGPAMFMTIYAMESHEAAKVKAESVASELETTRFKEAARWFARTLSRR</sequence>
<evidence type="ECO:0000256" key="1">
    <source>
        <dbReference type="ARBA" id="ARBA00002190"/>
    </source>
</evidence>
<dbReference type="Pfam" id="PF00872">
    <property type="entry name" value="Transposase_mut"/>
    <property type="match status" value="1"/>
</dbReference>
<dbReference type="Proteomes" id="UP000006069">
    <property type="component" value="Unassembled WGS sequence"/>
</dbReference>
<evidence type="ECO:0000313" key="7">
    <source>
        <dbReference type="Proteomes" id="UP000006069"/>
    </source>
</evidence>
<reference evidence="6 7" key="1">
    <citation type="submission" date="2012-08" db="EMBL/GenBank/DDBJ databases">
        <title>The Genome Sequence of Slackia piriformis YIT 12062.</title>
        <authorList>
            <consortium name="The Broad Institute Genome Sequencing Platform"/>
            <person name="Earl A."/>
            <person name="Ward D."/>
            <person name="Feldgarden M."/>
            <person name="Gevers D."/>
            <person name="Morotomi M."/>
            <person name="Walker B."/>
            <person name="Young S.K."/>
            <person name="Zeng Q."/>
            <person name="Gargeya S."/>
            <person name="Fitzgerald M."/>
            <person name="Haas B."/>
            <person name="Abouelleil A."/>
            <person name="Alvarado L."/>
            <person name="Arachchi H.M."/>
            <person name="Berlin A.M."/>
            <person name="Chapman S.B."/>
            <person name="Goldberg J."/>
            <person name="Griggs A."/>
            <person name="Gujja S."/>
            <person name="Hansen M."/>
            <person name="Howarth C."/>
            <person name="Imamovic A."/>
            <person name="Larimer J."/>
            <person name="McCowen C."/>
            <person name="Montmayeur A."/>
            <person name="Murphy C."/>
            <person name="Neiman D."/>
            <person name="Pearson M."/>
            <person name="Priest M."/>
            <person name="Roberts A."/>
            <person name="Saif S."/>
            <person name="Shea T."/>
            <person name="Sisk P."/>
            <person name="Sykes S."/>
            <person name="Wortman J."/>
            <person name="Nusbaum C."/>
            <person name="Birren B."/>
        </authorList>
    </citation>
    <scope>NUCLEOTIDE SEQUENCE [LARGE SCALE GENOMIC DNA]</scope>
    <source>
        <strain evidence="6 7">YIT 12062</strain>
    </source>
</reference>
<keyword evidence="4" id="KW-0238">DNA-binding</keyword>
<proteinExistence type="inferred from homology"/>
<dbReference type="GO" id="GO:0006313">
    <property type="term" value="P:DNA transposition"/>
    <property type="evidence" value="ECO:0007669"/>
    <property type="project" value="InterPro"/>
</dbReference>
<evidence type="ECO:0000313" key="6">
    <source>
        <dbReference type="EMBL" id="EJZ84228.1"/>
    </source>
</evidence>
<keyword evidence="3" id="KW-0815">Transposition</keyword>
<dbReference type="HOGENOM" id="CLU_2261971_0_0_11"/>
<dbReference type="PATRIC" id="fig|742818.3.peg.585"/>
<dbReference type="AlphaFoldDB" id="K0YLS6"/>
<comment type="caution">
    <text evidence="6">The sequence shown here is derived from an EMBL/GenBank/DDBJ whole genome shotgun (WGS) entry which is preliminary data.</text>
</comment>
<gene>
    <name evidence="6" type="ORF">HMPREF9451_00537</name>
</gene>
<dbReference type="GO" id="GO:0003677">
    <property type="term" value="F:DNA binding"/>
    <property type="evidence" value="ECO:0007669"/>
    <property type="project" value="UniProtKB-KW"/>
</dbReference>
<name>K0YLS6_9ACTN</name>
<accession>K0YLS6</accession>
<evidence type="ECO:0000256" key="2">
    <source>
        <dbReference type="ARBA" id="ARBA00010961"/>
    </source>
</evidence>
<dbReference type="EMBL" id="ADMD01000002">
    <property type="protein sequence ID" value="EJZ84228.1"/>
    <property type="molecule type" value="Genomic_DNA"/>
</dbReference>
<dbReference type="eggNOG" id="COG3328">
    <property type="taxonomic scope" value="Bacteria"/>
</dbReference>
<evidence type="ECO:0000256" key="4">
    <source>
        <dbReference type="ARBA" id="ARBA00023125"/>
    </source>
</evidence>
<dbReference type="OrthoDB" id="9779930at2"/>
<evidence type="ECO:0000256" key="3">
    <source>
        <dbReference type="ARBA" id="ARBA00022578"/>
    </source>
</evidence>
<dbReference type="GO" id="GO:0004803">
    <property type="term" value="F:transposase activity"/>
    <property type="evidence" value="ECO:0007669"/>
    <property type="project" value="InterPro"/>
</dbReference>
<keyword evidence="5" id="KW-0233">DNA recombination</keyword>
<comment type="function">
    <text evidence="1">Required for the transposition of the insertion element.</text>
</comment>
<comment type="similarity">
    <text evidence="2">Belongs to the transposase mutator family.</text>
</comment>
<keyword evidence="7" id="KW-1185">Reference proteome</keyword>
<protein>
    <submittedName>
        <fullName evidence="6">Uncharacterized protein</fullName>
    </submittedName>
</protein>
<dbReference type="InParanoid" id="K0YLS6"/>
<evidence type="ECO:0000256" key="5">
    <source>
        <dbReference type="ARBA" id="ARBA00023172"/>
    </source>
</evidence>
<organism evidence="6 7">
    <name type="scientific">Slackia piriformis YIT 12062</name>
    <dbReference type="NCBI Taxonomy" id="742818"/>
    <lineage>
        <taxon>Bacteria</taxon>
        <taxon>Bacillati</taxon>
        <taxon>Actinomycetota</taxon>
        <taxon>Coriobacteriia</taxon>
        <taxon>Eggerthellales</taxon>
        <taxon>Eggerthellaceae</taxon>
        <taxon>Slackia</taxon>
    </lineage>
</organism>